<evidence type="ECO:0000313" key="3">
    <source>
        <dbReference type="Proteomes" id="UP000653730"/>
    </source>
</evidence>
<dbReference type="GO" id="GO:0016758">
    <property type="term" value="F:hexosyltransferase activity"/>
    <property type="evidence" value="ECO:0007669"/>
    <property type="project" value="UniProtKB-ARBA"/>
</dbReference>
<dbReference type="PANTHER" id="PTHR22916:SF3">
    <property type="entry name" value="UDP-GLCNAC:BETAGAL BETA-1,3-N-ACETYLGLUCOSAMINYLTRANSFERASE-LIKE PROTEIN 1"/>
    <property type="match status" value="1"/>
</dbReference>
<dbReference type="SUPFAM" id="SSF53448">
    <property type="entry name" value="Nucleotide-diphospho-sugar transferases"/>
    <property type="match status" value="1"/>
</dbReference>
<dbReference type="Gene3D" id="3.90.550.10">
    <property type="entry name" value="Spore Coat Polysaccharide Biosynthesis Protein SpsA, Chain A"/>
    <property type="match status" value="1"/>
</dbReference>
<keyword evidence="3" id="KW-1185">Reference proteome</keyword>
<dbReference type="AlphaFoldDB" id="A0A926JVZ3"/>
<evidence type="ECO:0000259" key="1">
    <source>
        <dbReference type="Pfam" id="PF00535"/>
    </source>
</evidence>
<dbReference type="Proteomes" id="UP000653730">
    <property type="component" value="Unassembled WGS sequence"/>
</dbReference>
<comment type="caution">
    <text evidence="2">The sequence shown here is derived from an EMBL/GenBank/DDBJ whole genome shotgun (WGS) entry which is preliminary data.</text>
</comment>
<dbReference type="RefSeq" id="WP_187967601.1">
    <property type="nucleotide sequence ID" value="NZ_JACVDC010000122.1"/>
</dbReference>
<dbReference type="InterPro" id="IPR001173">
    <property type="entry name" value="Glyco_trans_2-like"/>
</dbReference>
<name>A0A926JVZ3_9FLAO</name>
<feature type="domain" description="Glycosyltransferase 2-like" evidence="1">
    <location>
        <begin position="29"/>
        <end position="158"/>
    </location>
</feature>
<dbReference type="InterPro" id="IPR029044">
    <property type="entry name" value="Nucleotide-diphossugar_trans"/>
</dbReference>
<organism evidence="2 3">
    <name type="scientific">Sinomicrobium weinanense</name>
    <dbReference type="NCBI Taxonomy" id="2842200"/>
    <lineage>
        <taxon>Bacteria</taxon>
        <taxon>Pseudomonadati</taxon>
        <taxon>Bacteroidota</taxon>
        <taxon>Flavobacteriia</taxon>
        <taxon>Flavobacteriales</taxon>
        <taxon>Flavobacteriaceae</taxon>
        <taxon>Sinomicrobium</taxon>
    </lineage>
</organism>
<dbReference type="Pfam" id="PF00535">
    <property type="entry name" value="Glycos_transf_2"/>
    <property type="match status" value="1"/>
</dbReference>
<dbReference type="PANTHER" id="PTHR22916">
    <property type="entry name" value="GLYCOSYLTRANSFERASE"/>
    <property type="match status" value="1"/>
</dbReference>
<reference evidence="2 3" key="1">
    <citation type="submission" date="2020-09" db="EMBL/GenBank/DDBJ databases">
        <title>Sinomicrobium weinanense sp. nov., a halophilic bacteria isolated from saline-alkali soil.</title>
        <authorList>
            <person name="Wu P."/>
            <person name="Ren H."/>
            <person name="Mei Y."/>
            <person name="Liang Y."/>
            <person name="Chen Z."/>
        </authorList>
    </citation>
    <scope>NUCLEOTIDE SEQUENCE [LARGE SCALE GENOMIC DNA]</scope>
    <source>
        <strain evidence="2 3">FJxs</strain>
    </source>
</reference>
<proteinExistence type="predicted"/>
<evidence type="ECO:0000313" key="2">
    <source>
        <dbReference type="EMBL" id="MBC9798485.1"/>
    </source>
</evidence>
<protein>
    <submittedName>
        <fullName evidence="2">Glycosyltransferase</fullName>
    </submittedName>
</protein>
<dbReference type="EMBL" id="JACVDC010000122">
    <property type="protein sequence ID" value="MBC9798485.1"/>
    <property type="molecule type" value="Genomic_DNA"/>
</dbReference>
<sequence length="349" mass="41094">MDFQEFKEKYQHKEVTTNSNKVENTPLVSVCVQTYEHAAYIRQCLDGILMQKTDFVYEILLGEDNSSDGTREICMEYAKEHADKIRLFLHHRENNIKIDGKPSGRFNFLYNLYNAKGKYIAICEGDDYWTDPLKLQKQVDFIAVNEEDYVGVYTNYNICDLDGRVIESRKLKEDHPPFFDKLSVFGKHSSQTLTVMYKNIPEAVDKMSEFTDFLNADRVLAVMMAQYGKIKYLDFVSGIYRWGSGIHSMKSARIKRATRFELYKIFKLTFKQKEDVVLAINQRMNDLYIYEICRCIVRGKPKKAFHYNNLRRVETGMPIENFLPKLLKYIYRSLISRVKNIWTKKVIIP</sequence>
<gene>
    <name evidence="2" type="ORF">IBL28_21135</name>
</gene>
<accession>A0A926JVZ3</accession>